<dbReference type="PANTHER" id="PTHR11516">
    <property type="entry name" value="PYRUVATE DEHYDROGENASE E1 COMPONENT, ALPHA SUBUNIT BACTERIAL AND ORGANELLAR"/>
    <property type="match status" value="1"/>
</dbReference>
<evidence type="ECO:0000256" key="1">
    <source>
        <dbReference type="ARBA" id="ARBA00001964"/>
    </source>
</evidence>
<evidence type="ECO:0000256" key="4">
    <source>
        <dbReference type="ARBA" id="ARBA00025211"/>
    </source>
</evidence>
<evidence type="ECO:0000313" key="8">
    <source>
        <dbReference type="Proteomes" id="UP000321523"/>
    </source>
</evidence>
<dbReference type="Proteomes" id="UP000321523">
    <property type="component" value="Unassembled WGS sequence"/>
</dbReference>
<evidence type="ECO:0000256" key="2">
    <source>
        <dbReference type="ARBA" id="ARBA00023002"/>
    </source>
</evidence>
<dbReference type="OrthoDB" id="9766715at2"/>
<evidence type="ECO:0000256" key="5">
    <source>
        <dbReference type="ARBA" id="ARBA00051231"/>
    </source>
</evidence>
<comment type="caution">
    <text evidence="7">The sequence shown here is derived from an EMBL/GenBank/DDBJ whole genome shotgun (WGS) entry which is preliminary data.</text>
</comment>
<dbReference type="InterPro" id="IPR050642">
    <property type="entry name" value="PDH_E1_Alpha_Subunit"/>
</dbReference>
<name>A0A512DNM2_9PROT</name>
<keyword evidence="7" id="KW-0670">Pyruvate</keyword>
<comment type="catalytic activity">
    <reaction evidence="5">
        <text>N(6)-[(R)-lipoyl]-L-lysyl-[protein] + pyruvate + H(+) = N(6)-[(R)-S(8)-acetyldihydrolipoyl]-L-lysyl-[protein] + CO2</text>
        <dbReference type="Rhea" id="RHEA:19189"/>
        <dbReference type="Rhea" id="RHEA-COMP:10474"/>
        <dbReference type="Rhea" id="RHEA-COMP:10478"/>
        <dbReference type="ChEBI" id="CHEBI:15361"/>
        <dbReference type="ChEBI" id="CHEBI:15378"/>
        <dbReference type="ChEBI" id="CHEBI:16526"/>
        <dbReference type="ChEBI" id="CHEBI:83099"/>
        <dbReference type="ChEBI" id="CHEBI:83111"/>
        <dbReference type="EC" id="1.2.4.1"/>
    </reaction>
</comment>
<evidence type="ECO:0000256" key="3">
    <source>
        <dbReference type="ARBA" id="ARBA00023052"/>
    </source>
</evidence>
<dbReference type="InterPro" id="IPR029061">
    <property type="entry name" value="THDP-binding"/>
</dbReference>
<comment type="function">
    <text evidence="4">The pyruvate dehydrogenase complex catalyzes the overall conversion of pyruvate to acetyl-CoA and CO(2). It contains multiple copies of three enzymatic components: pyruvate dehydrogenase (E1), dihydrolipoamide acetyltransferase (E2) and lipoamide dehydrogenase (E3).</text>
</comment>
<evidence type="ECO:0000313" key="7">
    <source>
        <dbReference type="EMBL" id="GEO38071.1"/>
    </source>
</evidence>
<dbReference type="Gene3D" id="3.40.50.970">
    <property type="match status" value="1"/>
</dbReference>
<dbReference type="Pfam" id="PF00676">
    <property type="entry name" value="E1_dh"/>
    <property type="match status" value="1"/>
</dbReference>
<reference evidence="7 8" key="1">
    <citation type="submission" date="2019-07" db="EMBL/GenBank/DDBJ databases">
        <title>Whole genome shotgun sequence of Skermanella aerolata NBRC 106429.</title>
        <authorList>
            <person name="Hosoyama A."/>
            <person name="Uohara A."/>
            <person name="Ohji S."/>
            <person name="Ichikawa N."/>
        </authorList>
    </citation>
    <scope>NUCLEOTIDE SEQUENCE [LARGE SCALE GENOMIC DNA]</scope>
    <source>
        <strain evidence="7 8">NBRC 106429</strain>
    </source>
</reference>
<proteinExistence type="predicted"/>
<evidence type="ECO:0000259" key="6">
    <source>
        <dbReference type="Pfam" id="PF00676"/>
    </source>
</evidence>
<organism evidence="7 8">
    <name type="scientific">Skermanella aerolata</name>
    <dbReference type="NCBI Taxonomy" id="393310"/>
    <lineage>
        <taxon>Bacteria</taxon>
        <taxon>Pseudomonadati</taxon>
        <taxon>Pseudomonadota</taxon>
        <taxon>Alphaproteobacteria</taxon>
        <taxon>Rhodospirillales</taxon>
        <taxon>Azospirillaceae</taxon>
        <taxon>Skermanella</taxon>
    </lineage>
</organism>
<dbReference type="InterPro" id="IPR001017">
    <property type="entry name" value="DH_E1"/>
</dbReference>
<dbReference type="GO" id="GO:0004739">
    <property type="term" value="F:pyruvate dehydrogenase (acetyl-transferring) activity"/>
    <property type="evidence" value="ECO:0007669"/>
    <property type="project" value="UniProtKB-EC"/>
</dbReference>
<feature type="domain" description="Dehydrogenase E1 component" evidence="6">
    <location>
        <begin position="16"/>
        <end position="311"/>
    </location>
</feature>
<comment type="cofactor">
    <cofactor evidence="1">
        <name>thiamine diphosphate</name>
        <dbReference type="ChEBI" id="CHEBI:58937"/>
    </cofactor>
</comment>
<sequence>MLNPDFETTVTSVYRTMYLIRRVEQEIIRLYPTDKIKSPVHLSIGQEAVAAAVCAHLTVRDVVFATYRGHAAYLAKGGDLNAMMAELYGKAGGCARGKGGSMHLVDASVGMVGTSAIVASAIPQAVGYAFAKKVRKRPGIVVNFFGEGATDEGAFHESMNFAALKALPILFVCENNSYAIYSRVEDRLAGPGLCARAEAYGIPARRIEGGGVLDLLDAAAEAIGAIRVGSGPRFLECETYRWHDHVGPGDDRQYRTGCEAELDSWIATDQVAALAERLDRTIGEAARRAVEQAVEIALAAAIDFAEDSPYPPEQEIFDHVFAQ</sequence>
<dbReference type="AlphaFoldDB" id="A0A512DNM2"/>
<dbReference type="EMBL" id="BJYZ01000009">
    <property type="protein sequence ID" value="GEO38071.1"/>
    <property type="molecule type" value="Genomic_DNA"/>
</dbReference>
<dbReference type="PANTHER" id="PTHR11516:SF60">
    <property type="entry name" value="PYRUVATE DEHYDROGENASE E1 COMPONENT SUBUNIT ALPHA"/>
    <property type="match status" value="1"/>
</dbReference>
<accession>A0A512DNM2</accession>
<dbReference type="SUPFAM" id="SSF52518">
    <property type="entry name" value="Thiamin diphosphate-binding fold (THDP-binding)"/>
    <property type="match status" value="1"/>
</dbReference>
<keyword evidence="8" id="KW-1185">Reference proteome</keyword>
<dbReference type="GO" id="GO:0006086">
    <property type="term" value="P:pyruvate decarboxylation to acetyl-CoA"/>
    <property type="evidence" value="ECO:0007669"/>
    <property type="project" value="TreeGrafter"/>
</dbReference>
<gene>
    <name evidence="7" type="primary">acoA</name>
    <name evidence="7" type="ORF">SAE02_22190</name>
</gene>
<dbReference type="CDD" id="cd02000">
    <property type="entry name" value="TPP_E1_PDC_ADC_BCADC"/>
    <property type="match status" value="1"/>
</dbReference>
<protein>
    <submittedName>
        <fullName evidence="7">Pyruvate dehydrogenase E1 component subunit alpha</fullName>
    </submittedName>
</protein>
<keyword evidence="3" id="KW-0786">Thiamine pyrophosphate</keyword>
<keyword evidence="2" id="KW-0560">Oxidoreductase</keyword>
<dbReference type="RefSeq" id="WP_044428849.1">
    <property type="nucleotide sequence ID" value="NZ_BJYZ01000009.1"/>
</dbReference>